<organism evidence="2 3">
    <name type="scientific">Lichenicoccus roseus</name>
    <dbReference type="NCBI Taxonomy" id="2683649"/>
    <lineage>
        <taxon>Bacteria</taxon>
        <taxon>Pseudomonadati</taxon>
        <taxon>Pseudomonadota</taxon>
        <taxon>Alphaproteobacteria</taxon>
        <taxon>Acetobacterales</taxon>
        <taxon>Acetobacteraceae</taxon>
        <taxon>Lichenicoccus</taxon>
    </lineage>
</organism>
<keyword evidence="1" id="KW-0812">Transmembrane</keyword>
<reference evidence="2 3" key="1">
    <citation type="submission" date="2019-05" db="EMBL/GenBank/DDBJ databases">
        <authorList>
            <person name="Pankratov T."/>
            <person name="Grouzdev D."/>
        </authorList>
    </citation>
    <scope>NUCLEOTIDE SEQUENCE [LARGE SCALE GENOMIC DNA]</scope>
    <source>
        <strain evidence="2 3">KEBCLARHB70R</strain>
    </source>
</reference>
<proteinExistence type="predicted"/>
<sequence>MAARRRRLGGAPARPDRRARLDRRLAHADWHLPRSLAGSLAAFGPVLHRSAADARRRTRLLVRLALDAVVVILTLYSAAGFVLGLLYFQALIWNADQFASGGATLSAVGLLVGRFGLLACILLLTSLQGALPLLMLTLGLLVGRYVLLRRARLATLPDVS</sequence>
<gene>
    <name evidence="2" type="ORF">FE263_04915</name>
</gene>
<evidence type="ECO:0000313" key="2">
    <source>
        <dbReference type="EMBL" id="TLU74516.1"/>
    </source>
</evidence>
<evidence type="ECO:0000256" key="1">
    <source>
        <dbReference type="SAM" id="Phobius"/>
    </source>
</evidence>
<keyword evidence="1" id="KW-1133">Transmembrane helix</keyword>
<feature type="transmembrane region" description="Helical" evidence="1">
    <location>
        <begin position="115"/>
        <end position="142"/>
    </location>
</feature>
<dbReference type="InterPro" id="IPR017581">
    <property type="entry name" value="AtpR-like"/>
</dbReference>
<keyword evidence="1" id="KW-0472">Membrane</keyword>
<evidence type="ECO:0000313" key="3">
    <source>
        <dbReference type="Proteomes" id="UP000305654"/>
    </source>
</evidence>
<dbReference type="AlphaFoldDB" id="A0A5R9JGG8"/>
<dbReference type="EMBL" id="VCDI01000001">
    <property type="protein sequence ID" value="TLU74516.1"/>
    <property type="molecule type" value="Genomic_DNA"/>
</dbReference>
<evidence type="ECO:0008006" key="4">
    <source>
        <dbReference type="Google" id="ProtNLM"/>
    </source>
</evidence>
<dbReference type="Proteomes" id="UP000305654">
    <property type="component" value="Unassembled WGS sequence"/>
</dbReference>
<name>A0A5R9JGG8_9PROT</name>
<keyword evidence="3" id="KW-1185">Reference proteome</keyword>
<dbReference type="Pfam" id="PF12966">
    <property type="entry name" value="AtpR"/>
    <property type="match status" value="1"/>
</dbReference>
<dbReference type="OrthoDB" id="8453901at2"/>
<protein>
    <recommendedName>
        <fullName evidence="4">ATP synthase subunit I</fullName>
    </recommendedName>
</protein>
<comment type="caution">
    <text evidence="2">The sequence shown here is derived from an EMBL/GenBank/DDBJ whole genome shotgun (WGS) entry which is preliminary data.</text>
</comment>
<accession>A0A5R9JGG8</accession>
<feature type="transmembrane region" description="Helical" evidence="1">
    <location>
        <begin position="64"/>
        <end position="88"/>
    </location>
</feature>